<protein>
    <submittedName>
        <fullName evidence="7">Carbohydrate kinase</fullName>
    </submittedName>
</protein>
<keyword evidence="2" id="KW-0808">Transferase</keyword>
<reference evidence="7" key="2">
    <citation type="journal article" date="2022" name="Microbiol. Resour. Announc.">
        <title>Metagenome Sequencing to Explore Phylogenomics of Terrestrial Cyanobacteria.</title>
        <authorList>
            <person name="Ward R.D."/>
            <person name="Stajich J.E."/>
            <person name="Johansen J.R."/>
            <person name="Huntemann M."/>
            <person name="Clum A."/>
            <person name="Foster B."/>
            <person name="Foster B."/>
            <person name="Roux S."/>
            <person name="Palaniappan K."/>
            <person name="Varghese N."/>
            <person name="Mukherjee S."/>
            <person name="Reddy T.B.K."/>
            <person name="Daum C."/>
            <person name="Copeland A."/>
            <person name="Chen I.A."/>
            <person name="Ivanova N.N."/>
            <person name="Kyrpides N.C."/>
            <person name="Shapiro N."/>
            <person name="Eloe-Fadrosh E.A."/>
            <person name="Pietrasiak N."/>
        </authorList>
    </citation>
    <scope>NUCLEOTIDE SEQUENCE</scope>
    <source>
        <strain evidence="7">UHER 2000/2452</strain>
    </source>
</reference>
<comment type="similarity">
    <text evidence="1">Belongs to the carbohydrate kinase PfkB family.</text>
</comment>
<dbReference type="Proteomes" id="UP000757435">
    <property type="component" value="Unassembled WGS sequence"/>
</dbReference>
<dbReference type="InterPro" id="IPR011611">
    <property type="entry name" value="PfkB_dom"/>
</dbReference>
<keyword evidence="5" id="KW-0067">ATP-binding</keyword>
<organism evidence="7 8">
    <name type="scientific">Drouetiella hepatica Uher 2000/2452</name>
    <dbReference type="NCBI Taxonomy" id="904376"/>
    <lineage>
        <taxon>Bacteria</taxon>
        <taxon>Bacillati</taxon>
        <taxon>Cyanobacteriota</taxon>
        <taxon>Cyanophyceae</taxon>
        <taxon>Oculatellales</taxon>
        <taxon>Oculatellaceae</taxon>
        <taxon>Drouetiella</taxon>
    </lineage>
</organism>
<dbReference type="EMBL" id="JAHHHD010000006">
    <property type="protein sequence ID" value="MBW4658620.1"/>
    <property type="molecule type" value="Genomic_DNA"/>
</dbReference>
<evidence type="ECO:0000256" key="5">
    <source>
        <dbReference type="ARBA" id="ARBA00022840"/>
    </source>
</evidence>
<name>A0A951QBA3_9CYAN</name>
<evidence type="ECO:0000313" key="7">
    <source>
        <dbReference type="EMBL" id="MBW4658620.1"/>
    </source>
</evidence>
<dbReference type="Gene3D" id="3.40.1190.20">
    <property type="match status" value="1"/>
</dbReference>
<evidence type="ECO:0000256" key="4">
    <source>
        <dbReference type="ARBA" id="ARBA00022777"/>
    </source>
</evidence>
<reference evidence="7" key="1">
    <citation type="submission" date="2021-05" db="EMBL/GenBank/DDBJ databases">
        <authorList>
            <person name="Pietrasiak N."/>
            <person name="Ward R."/>
            <person name="Stajich J.E."/>
            <person name="Kurbessoian T."/>
        </authorList>
    </citation>
    <scope>NUCLEOTIDE SEQUENCE</scope>
    <source>
        <strain evidence="7">UHER 2000/2452</strain>
    </source>
</reference>
<dbReference type="PROSITE" id="PS00584">
    <property type="entry name" value="PFKB_KINASES_2"/>
    <property type="match status" value="1"/>
</dbReference>
<gene>
    <name evidence="7" type="ORF">KME15_08095</name>
</gene>
<dbReference type="AlphaFoldDB" id="A0A951QBA3"/>
<dbReference type="PANTHER" id="PTHR43085">
    <property type="entry name" value="HEXOKINASE FAMILY MEMBER"/>
    <property type="match status" value="1"/>
</dbReference>
<dbReference type="PANTHER" id="PTHR43085:SF1">
    <property type="entry name" value="PSEUDOURIDINE KINASE-RELATED"/>
    <property type="match status" value="1"/>
</dbReference>
<accession>A0A951QBA3</accession>
<dbReference type="InterPro" id="IPR029056">
    <property type="entry name" value="Ribokinase-like"/>
</dbReference>
<evidence type="ECO:0000256" key="2">
    <source>
        <dbReference type="ARBA" id="ARBA00022679"/>
    </source>
</evidence>
<proteinExistence type="inferred from homology"/>
<dbReference type="SUPFAM" id="SSF53613">
    <property type="entry name" value="Ribokinase-like"/>
    <property type="match status" value="1"/>
</dbReference>
<keyword evidence="3" id="KW-0547">Nucleotide-binding</keyword>
<evidence type="ECO:0000313" key="8">
    <source>
        <dbReference type="Proteomes" id="UP000757435"/>
    </source>
</evidence>
<dbReference type="PROSITE" id="PS00583">
    <property type="entry name" value="PFKB_KINASES_1"/>
    <property type="match status" value="1"/>
</dbReference>
<dbReference type="Pfam" id="PF00294">
    <property type="entry name" value="PfkB"/>
    <property type="match status" value="1"/>
</dbReference>
<comment type="caution">
    <text evidence="7">The sequence shown here is derived from an EMBL/GenBank/DDBJ whole genome shotgun (WGS) entry which is preliminary data.</text>
</comment>
<dbReference type="GO" id="GO:0016301">
    <property type="term" value="F:kinase activity"/>
    <property type="evidence" value="ECO:0007669"/>
    <property type="project" value="UniProtKB-KW"/>
</dbReference>
<evidence type="ECO:0000256" key="1">
    <source>
        <dbReference type="ARBA" id="ARBA00010688"/>
    </source>
</evidence>
<evidence type="ECO:0000256" key="3">
    <source>
        <dbReference type="ARBA" id="ARBA00022741"/>
    </source>
</evidence>
<feature type="domain" description="Carbohydrate kinase PfkB" evidence="6">
    <location>
        <begin position="5"/>
        <end position="320"/>
    </location>
</feature>
<dbReference type="GO" id="GO:0005524">
    <property type="term" value="F:ATP binding"/>
    <property type="evidence" value="ECO:0007669"/>
    <property type="project" value="UniProtKB-KW"/>
</dbReference>
<dbReference type="InterPro" id="IPR002173">
    <property type="entry name" value="Carboh/pur_kinase_PfkB_CS"/>
</dbReference>
<dbReference type="InterPro" id="IPR050306">
    <property type="entry name" value="PfkB_Carbo_kinase"/>
</dbReference>
<sequence>MTHPRVLCLGEILWDCLADQISTTVDQVTSWTLYAGGAPANVACALTKLGTSAGFVGCIGEDRLGEQLVELLQEAGVDRKGIQRHASHPTRKVEVLRNEAGDRQFAGFGDRNTSEFADAFLQADLIPAELFENAEFLVLGTLGLAYPDTAQAIARAMALAKQHSLKIVIDVNWRPMFWSKPELAKPIILAWVKQADFLKLSIEEAEWLFDSTDAGTIARSLGAHSTGNVGVLITAGAQGCTYYFSHPSGDLEGKVPAFLVEVEDTTGAGDGFVAGFVHQLCQQGRSALCDSAIAETIVTYANAVGSLTTMRSGAIAAQPTAVEVKAFLYLNPVL</sequence>
<evidence type="ECO:0000259" key="6">
    <source>
        <dbReference type="Pfam" id="PF00294"/>
    </source>
</evidence>
<keyword evidence="4 7" id="KW-0418">Kinase</keyword>
<dbReference type="CDD" id="cd01167">
    <property type="entry name" value="bac_FRK"/>
    <property type="match status" value="1"/>
</dbReference>